<sequence length="267" mass="28498">MTGQAFTADEVAEFYDELEKVLSAWLGESIHYGYWPDGPDEDFTAAQDRLTHLVAAELAPAPGSAVLDVGCGTGRPAELIARARGCAITGISLSAQQIEVAAARDLPLLRFERADAVDLPFADESFDGAVAVESLLHMPDLPAALAEVHRVLRPGARFAVADFVERLPADRAPDGLPLTPPPPLDDLVGLLRAAGFGVERVQDISDATRPTYDVMLAAIDARRATLDAIPNRRIADQVQHAIPALAAHAREHTGYAVLTTTRGDRVA</sequence>
<organism evidence="3 4">
    <name type="scientific">Saccharopolyspora cebuensis</name>
    <dbReference type="NCBI Taxonomy" id="418759"/>
    <lineage>
        <taxon>Bacteria</taxon>
        <taxon>Bacillati</taxon>
        <taxon>Actinomycetota</taxon>
        <taxon>Actinomycetes</taxon>
        <taxon>Pseudonocardiales</taxon>
        <taxon>Pseudonocardiaceae</taxon>
        <taxon>Saccharopolyspora</taxon>
    </lineage>
</organism>
<name>A0ABV4CC57_9PSEU</name>
<comment type="caution">
    <text evidence="3">The sequence shown here is derived from an EMBL/GenBank/DDBJ whole genome shotgun (WGS) entry which is preliminary data.</text>
</comment>
<evidence type="ECO:0000259" key="2">
    <source>
        <dbReference type="Pfam" id="PF08241"/>
    </source>
</evidence>
<dbReference type="EMBL" id="JBGEHV010000005">
    <property type="protein sequence ID" value="MEY8038686.1"/>
    <property type="molecule type" value="Genomic_DNA"/>
</dbReference>
<dbReference type="SUPFAM" id="SSF53335">
    <property type="entry name" value="S-adenosyl-L-methionine-dependent methyltransferases"/>
    <property type="match status" value="1"/>
</dbReference>
<dbReference type="EC" id="2.1.1.-" evidence="3"/>
<keyword evidence="1 3" id="KW-0808">Transferase</keyword>
<accession>A0ABV4CC57</accession>
<dbReference type="RefSeq" id="WP_345361884.1">
    <property type="nucleotide sequence ID" value="NZ_BAABII010000006.1"/>
</dbReference>
<keyword evidence="3" id="KW-0489">Methyltransferase</keyword>
<dbReference type="GO" id="GO:0032259">
    <property type="term" value="P:methylation"/>
    <property type="evidence" value="ECO:0007669"/>
    <property type="project" value="UniProtKB-KW"/>
</dbReference>
<evidence type="ECO:0000313" key="4">
    <source>
        <dbReference type="Proteomes" id="UP001564626"/>
    </source>
</evidence>
<proteinExistence type="predicted"/>
<dbReference type="PANTHER" id="PTHR44068:SF11">
    <property type="entry name" value="GERANYL DIPHOSPHATE 2-C-METHYLTRANSFERASE"/>
    <property type="match status" value="1"/>
</dbReference>
<dbReference type="PANTHER" id="PTHR44068">
    <property type="entry name" value="ZGC:194242"/>
    <property type="match status" value="1"/>
</dbReference>
<dbReference type="GO" id="GO:0008168">
    <property type="term" value="F:methyltransferase activity"/>
    <property type="evidence" value="ECO:0007669"/>
    <property type="project" value="UniProtKB-KW"/>
</dbReference>
<feature type="domain" description="Methyltransferase type 11" evidence="2">
    <location>
        <begin position="67"/>
        <end position="159"/>
    </location>
</feature>
<evidence type="ECO:0000313" key="3">
    <source>
        <dbReference type="EMBL" id="MEY8038686.1"/>
    </source>
</evidence>
<dbReference type="InterPro" id="IPR050447">
    <property type="entry name" value="Erg6_SMT_methyltransf"/>
</dbReference>
<gene>
    <name evidence="3" type="ORF">AB8O55_04695</name>
</gene>
<keyword evidence="4" id="KW-1185">Reference proteome</keyword>
<dbReference type="InterPro" id="IPR029063">
    <property type="entry name" value="SAM-dependent_MTases_sf"/>
</dbReference>
<dbReference type="InterPro" id="IPR013216">
    <property type="entry name" value="Methyltransf_11"/>
</dbReference>
<dbReference type="Gene3D" id="3.40.50.150">
    <property type="entry name" value="Vaccinia Virus protein VP39"/>
    <property type="match status" value="1"/>
</dbReference>
<dbReference type="Pfam" id="PF08241">
    <property type="entry name" value="Methyltransf_11"/>
    <property type="match status" value="1"/>
</dbReference>
<reference evidence="3 4" key="1">
    <citation type="submission" date="2024-08" db="EMBL/GenBank/DDBJ databases">
        <title>Genome mining of Saccharopolyspora cebuensis PGLac3 from Nigerian medicinal plant.</title>
        <authorList>
            <person name="Ezeobiora C.E."/>
            <person name="Igbokwe N.H."/>
            <person name="Amin D.H."/>
            <person name="Mendie U.E."/>
        </authorList>
    </citation>
    <scope>NUCLEOTIDE SEQUENCE [LARGE SCALE GENOMIC DNA]</scope>
    <source>
        <strain evidence="3 4">PGLac3</strain>
    </source>
</reference>
<evidence type="ECO:0000256" key="1">
    <source>
        <dbReference type="ARBA" id="ARBA00022679"/>
    </source>
</evidence>
<dbReference type="Proteomes" id="UP001564626">
    <property type="component" value="Unassembled WGS sequence"/>
</dbReference>
<dbReference type="CDD" id="cd02440">
    <property type="entry name" value="AdoMet_MTases"/>
    <property type="match status" value="1"/>
</dbReference>
<protein>
    <submittedName>
        <fullName evidence="3">Cyclopropane-fatty-acyl-phospholipid synthase family protein</fullName>
        <ecNumber evidence="3">2.1.1.-</ecNumber>
    </submittedName>
</protein>